<dbReference type="RefSeq" id="XP_075094238.1">
    <property type="nucleotide sequence ID" value="XM_075238137.1"/>
</dbReference>
<proteinExistence type="predicted"/>
<gene>
    <name evidence="2" type="primary">LOC107800094</name>
</gene>
<name>A0AC58TAL3_TOBAC</name>
<protein>
    <submittedName>
        <fullName evidence="2">Uncharacterized protein LOC107800094 isoform X1</fullName>
    </submittedName>
</protein>
<accession>A0AC58TAL3</accession>
<keyword evidence="1" id="KW-1185">Reference proteome</keyword>
<dbReference type="Proteomes" id="UP000790787">
    <property type="component" value="Chromosome 19"/>
</dbReference>
<reference evidence="2" key="2">
    <citation type="submission" date="2025-08" db="UniProtKB">
        <authorList>
            <consortium name="RefSeq"/>
        </authorList>
    </citation>
    <scope>IDENTIFICATION</scope>
    <source>
        <tissue evidence="2">Leaf</tissue>
    </source>
</reference>
<reference evidence="1" key="1">
    <citation type="journal article" date="2014" name="Nat. Commun.">
        <title>The tobacco genome sequence and its comparison with those of tomato and potato.</title>
        <authorList>
            <person name="Sierro N."/>
            <person name="Battey J.N."/>
            <person name="Ouadi S."/>
            <person name="Bakaher N."/>
            <person name="Bovet L."/>
            <person name="Willig A."/>
            <person name="Goepfert S."/>
            <person name="Peitsch M.C."/>
            <person name="Ivanov N.V."/>
        </authorList>
    </citation>
    <scope>NUCLEOTIDE SEQUENCE [LARGE SCALE GENOMIC DNA]</scope>
</reference>
<organism evidence="1 2">
    <name type="scientific">Nicotiana tabacum</name>
    <name type="common">Common tobacco</name>
    <dbReference type="NCBI Taxonomy" id="4097"/>
    <lineage>
        <taxon>Eukaryota</taxon>
        <taxon>Viridiplantae</taxon>
        <taxon>Streptophyta</taxon>
        <taxon>Embryophyta</taxon>
        <taxon>Tracheophyta</taxon>
        <taxon>Spermatophyta</taxon>
        <taxon>Magnoliopsida</taxon>
        <taxon>eudicotyledons</taxon>
        <taxon>Gunneridae</taxon>
        <taxon>Pentapetalae</taxon>
        <taxon>asterids</taxon>
        <taxon>lamiids</taxon>
        <taxon>Solanales</taxon>
        <taxon>Solanaceae</taxon>
        <taxon>Nicotianoideae</taxon>
        <taxon>Nicotianeae</taxon>
        <taxon>Nicotiana</taxon>
    </lineage>
</organism>
<evidence type="ECO:0000313" key="2">
    <source>
        <dbReference type="RefSeq" id="XP_075094238.1"/>
    </source>
</evidence>
<evidence type="ECO:0000313" key="1">
    <source>
        <dbReference type="Proteomes" id="UP000790787"/>
    </source>
</evidence>
<sequence length="457" mass="49994">MDSKIRSLKHLFVTVFLSNFALNVVTPAMTDITMDALCPSQDKCSLAIYLSGLQQAIMGLGSMLMMPLIGNLSDVYGRKALLIVPVTASILPSVIMAYKRTTNYFYAYYVVRTLTGMLSDTGIQCLPIAYAADCISEEKRASAIGVVAGVGSAAYFCGTFAVRFLSTAQIFLVSSISSTAAAVYMTIFLKETTRHINIDEDALNQPILANGADDSESDSSEKRLSPKNIPSFYHIISLLKSRVYRKQSLCPIGVEVSTTLSLATLIAFLNGLAEGGIQTPFMYFLRARFQYNKDNFAILMLICYGGATFSQLILVPKLAPIIREETILSLALIAGFTNMLIDSIAWAAWVPYVVALFPMFLFLAKPALQSVVSKQVGPNEQGIAQGCISGVSSFANILSPFIFSPLTDLFLSERAPFNYPGFSMFCIGLAWLIAFIPSMMIRFGSYNSRFKIRDVVC</sequence>